<comment type="caution">
    <text evidence="2">The sequence shown here is derived from an EMBL/GenBank/DDBJ whole genome shotgun (WGS) entry which is preliminary data.</text>
</comment>
<gene>
    <name evidence="2" type="ORF">CK936_05755</name>
</gene>
<dbReference type="Proteomes" id="UP000218944">
    <property type="component" value="Unassembled WGS sequence"/>
</dbReference>
<evidence type="ECO:0000313" key="3">
    <source>
        <dbReference type="Proteomes" id="UP000218944"/>
    </source>
</evidence>
<feature type="domain" description="RING-type" evidence="1">
    <location>
        <begin position="125"/>
        <end position="161"/>
    </location>
</feature>
<dbReference type="EMBL" id="NSJV01000104">
    <property type="protein sequence ID" value="PAU49818.1"/>
    <property type="molecule type" value="Genomic_DNA"/>
</dbReference>
<dbReference type="NCBIfam" id="NF041916">
    <property type="entry name" value="RING_SCO0854"/>
    <property type="match status" value="1"/>
</dbReference>
<sequence>MPTLQSVLLRRARIVHVDHEPATARGFRPRSARKADSGLTALEAELLDRGYALTEPLRGALAAAGAEALGEAGRRLLREIDELLGADRTHMPLFGGFPGSVPRDTDALYVDRVFALLLQEPEQPCVLCGTAGRVRPVSPCAHLVCGSCWDGAGYNGCPICHRRIDRAAPFLRPVPPGDHDAPRTGTPGGPLRLLCLGSSRTADAAAELTALLARRTPLSPQDRADLAVLVAHAPDGLGWLPADVPVREAKALVLGALLRDARTAEAARRRLPELLTTATDVLRLLCVWSGGDPDPRGAPRMRSVPRGLRRALLAVLDGLDVPALVEDVHRHPRAWKRAGEVLHPYEQHARHPRAALAFATLRATETSATGDLGEALLRTAAAYPEAVTVRAGTARTARPTTVPVRVGPRGLYDRGPVRRSVPRVRIVARTWAARAEEALRGDDPAAALRLLGERPGELVRRLDHLLRRYGAGLPAEELGRVLRRGLPSVGPGPLLSALGELRGRHLAGERRVFFPRGRVSRPFRADDDRAPLPGGTVAEVCALLEAEALRRLGKESRFDLAVLDSGLAGIPVPFAERSAASSLVAVPRGSFFPLPEGEVLRLFLHWTEPAGTRVDLDLSVVFFDEEWRFTGLCDYTSLRRRDDAAVHSGDLTSAPAPDGATEYVDLDPAGLAAAGVRYAVPVVLSFNDIPFEALPDAFAGYMALPDRRARDASYDPRAVRQRFDLTGDSRICVPMVVDLADGRALWTDVHLPGDGGFHSAGRHTERLGRLGLGLWEYFTGGARVSLWDLACWHAAARADEVVVVGRAPDEVRVFRRRADEEVAAFAARLRVPGAAGERWRAGGPGEAAGRAARAADGRRVLLALREGDIAPEKATGVAYRLFPGLVDGCEDVARVTAGDLLAALS</sequence>
<dbReference type="InterPro" id="IPR013083">
    <property type="entry name" value="Znf_RING/FYVE/PHD"/>
</dbReference>
<dbReference type="Gene3D" id="3.30.40.10">
    <property type="entry name" value="Zinc/RING finger domain, C3HC4 (zinc finger)"/>
    <property type="match status" value="1"/>
</dbReference>
<dbReference type="RefSeq" id="WP_095579372.1">
    <property type="nucleotide sequence ID" value="NZ_JAJQQQ010000004.1"/>
</dbReference>
<proteinExistence type="predicted"/>
<dbReference type="PANTHER" id="PTHR32097">
    <property type="entry name" value="CAMP-BINDING PROTEIN 1-RELATED"/>
    <property type="match status" value="1"/>
</dbReference>
<dbReference type="InterPro" id="IPR051324">
    <property type="entry name" value="Stress/Tellurium_Resist"/>
</dbReference>
<evidence type="ECO:0000313" key="2">
    <source>
        <dbReference type="EMBL" id="PAU49818.1"/>
    </source>
</evidence>
<dbReference type="Gene3D" id="2.60.60.30">
    <property type="entry name" value="sav2460 like domains"/>
    <property type="match status" value="1"/>
</dbReference>
<dbReference type="PANTHER" id="PTHR32097:SF18">
    <property type="entry name" value="RING-TYPE DOMAIN-CONTAINING PROTEIN"/>
    <property type="match status" value="1"/>
</dbReference>
<accession>A0A2A2DBH1</accession>
<organism evidence="2 3">
    <name type="scientific">Streptomyces albireticuli</name>
    <dbReference type="NCBI Taxonomy" id="1940"/>
    <lineage>
        <taxon>Bacteria</taxon>
        <taxon>Bacillati</taxon>
        <taxon>Actinomycetota</taxon>
        <taxon>Actinomycetes</taxon>
        <taxon>Kitasatosporales</taxon>
        <taxon>Streptomycetaceae</taxon>
        <taxon>Streptomyces</taxon>
    </lineage>
</organism>
<dbReference type="AlphaFoldDB" id="A0A2A2DBH1"/>
<dbReference type="Pfam" id="PF14447">
    <property type="entry name" value="Prok-RING_4"/>
    <property type="match status" value="1"/>
</dbReference>
<dbReference type="CDD" id="cd06974">
    <property type="entry name" value="TerD_like"/>
    <property type="match status" value="1"/>
</dbReference>
<evidence type="ECO:0000259" key="1">
    <source>
        <dbReference type="PROSITE" id="PS50089"/>
    </source>
</evidence>
<dbReference type="PROSITE" id="PS50089">
    <property type="entry name" value="ZF_RING_2"/>
    <property type="match status" value="1"/>
</dbReference>
<dbReference type="InterPro" id="IPR001841">
    <property type="entry name" value="Znf_RING"/>
</dbReference>
<name>A0A2A2DBH1_9ACTN</name>
<reference evidence="2 3" key="1">
    <citation type="submission" date="2017-08" db="EMBL/GenBank/DDBJ databases">
        <title>Genome sequence of Streptomyces albireticuli NRRL B-1670.</title>
        <authorList>
            <person name="Graham D.E."/>
            <person name="Mahan K.M."/>
            <person name="Klingeman D.M."/>
            <person name="Hettich R.L."/>
            <person name="Parry R.J."/>
            <person name="Spain J.C."/>
        </authorList>
    </citation>
    <scope>NUCLEOTIDE SEQUENCE [LARGE SCALE GENOMIC DNA]</scope>
    <source>
        <strain evidence="2 3">NRRL B-1670</strain>
    </source>
</reference>
<keyword evidence="3" id="KW-1185">Reference proteome</keyword>
<dbReference type="InterPro" id="IPR003325">
    <property type="entry name" value="TerD"/>
</dbReference>
<protein>
    <recommendedName>
        <fullName evidence="1">RING-type domain-containing protein</fullName>
    </recommendedName>
</protein>
<dbReference type="SUPFAM" id="SSF57850">
    <property type="entry name" value="RING/U-box"/>
    <property type="match status" value="1"/>
</dbReference>